<evidence type="ECO:0000313" key="2">
    <source>
        <dbReference type="EMBL" id="SNR89237.1"/>
    </source>
</evidence>
<accession>A0A239A0S0</accession>
<feature type="transmembrane region" description="Helical" evidence="1">
    <location>
        <begin position="47"/>
        <end position="64"/>
    </location>
</feature>
<keyword evidence="3" id="KW-1185">Reference proteome</keyword>
<keyword evidence="1" id="KW-0472">Membrane</keyword>
<feature type="transmembrane region" description="Helical" evidence="1">
    <location>
        <begin position="107"/>
        <end position="125"/>
    </location>
</feature>
<keyword evidence="1" id="KW-1133">Transmembrane helix</keyword>
<feature type="transmembrane region" description="Helical" evidence="1">
    <location>
        <begin position="76"/>
        <end position="95"/>
    </location>
</feature>
<protein>
    <submittedName>
        <fullName evidence="2">Uncharacterized protein</fullName>
    </submittedName>
</protein>
<dbReference type="AlphaFoldDB" id="A0A239A0S0"/>
<dbReference type="RefSeq" id="WP_089333793.1">
    <property type="nucleotide sequence ID" value="NZ_FZNS01000010.1"/>
</dbReference>
<reference evidence="3" key="1">
    <citation type="submission" date="2017-06" db="EMBL/GenBank/DDBJ databases">
        <authorList>
            <person name="Varghese N."/>
            <person name="Submissions S."/>
        </authorList>
    </citation>
    <scope>NUCLEOTIDE SEQUENCE [LARGE SCALE GENOMIC DNA]</scope>
    <source>
        <strain evidence="3">DSM 28041</strain>
    </source>
</reference>
<evidence type="ECO:0000313" key="3">
    <source>
        <dbReference type="Proteomes" id="UP000198310"/>
    </source>
</evidence>
<dbReference type="EMBL" id="FZNS01000010">
    <property type="protein sequence ID" value="SNR89237.1"/>
    <property type="molecule type" value="Genomic_DNA"/>
</dbReference>
<dbReference type="Proteomes" id="UP000198310">
    <property type="component" value="Unassembled WGS sequence"/>
</dbReference>
<proteinExistence type="predicted"/>
<name>A0A239A0S0_9BACT</name>
<sequence length="146" mass="15369">MNTVLSKISQGWARAKGATETVAAEATVAFHKAQHQTHNMSKWDKRIYGTLMILGGFMGQANAQGGVGSTLTSFKATVLLIAQGIFAVFLMIGLVKTAKKFIGGEPDAMTSMMWLAGGVLLFWGFNSLKQQIVGNTGNSGGGGNVD</sequence>
<organism evidence="2 3">
    <name type="scientific">Hymenobacter mucosus</name>
    <dbReference type="NCBI Taxonomy" id="1411120"/>
    <lineage>
        <taxon>Bacteria</taxon>
        <taxon>Pseudomonadati</taxon>
        <taxon>Bacteroidota</taxon>
        <taxon>Cytophagia</taxon>
        <taxon>Cytophagales</taxon>
        <taxon>Hymenobacteraceae</taxon>
        <taxon>Hymenobacter</taxon>
    </lineage>
</organism>
<gene>
    <name evidence="2" type="ORF">SAMN06269173_110120</name>
</gene>
<keyword evidence="1" id="KW-0812">Transmembrane</keyword>
<evidence type="ECO:0000256" key="1">
    <source>
        <dbReference type="SAM" id="Phobius"/>
    </source>
</evidence>